<keyword evidence="1" id="KW-0472">Membrane</keyword>
<dbReference type="InterPro" id="IPR032708">
    <property type="entry name" value="McjB_C"/>
</dbReference>
<dbReference type="Proteomes" id="UP000004080">
    <property type="component" value="Unassembled WGS sequence"/>
</dbReference>
<protein>
    <recommendedName>
        <fullName evidence="2">Microcin J25-processing protein McjB C-terminal domain-containing protein</fullName>
    </recommendedName>
</protein>
<reference evidence="3 4" key="1">
    <citation type="journal article" date="2012" name="J. Bacteriol.">
        <title>Genome of Bacillus macauensis ZFHKF-1, a Long-Chain-Forming Bacterium.</title>
        <authorList>
            <person name="Cai L."/>
            <person name="Zhang T."/>
        </authorList>
    </citation>
    <scope>NUCLEOTIDE SEQUENCE [LARGE SCALE GENOMIC DNA]</scope>
    <source>
        <strain evidence="3 4">ZFHKF-1</strain>
    </source>
</reference>
<evidence type="ECO:0000259" key="2">
    <source>
        <dbReference type="Pfam" id="PF13471"/>
    </source>
</evidence>
<dbReference type="AlphaFoldDB" id="I8UI79"/>
<evidence type="ECO:0000256" key="1">
    <source>
        <dbReference type="SAM" id="Phobius"/>
    </source>
</evidence>
<organism evidence="3 4">
    <name type="scientific">Fictibacillus macauensis ZFHKF-1</name>
    <dbReference type="NCBI Taxonomy" id="1196324"/>
    <lineage>
        <taxon>Bacteria</taxon>
        <taxon>Bacillati</taxon>
        <taxon>Bacillota</taxon>
        <taxon>Bacilli</taxon>
        <taxon>Bacillales</taxon>
        <taxon>Fictibacillaceae</taxon>
        <taxon>Fictibacillus</taxon>
    </lineage>
</organism>
<feature type="transmembrane region" description="Helical" evidence="1">
    <location>
        <begin position="12"/>
        <end position="30"/>
    </location>
</feature>
<sequence>MRKKVAALNKRHVWILVETLFYVGWSRLLLLRPFAKVAPSLGTQSRETMLGQPTATIIPTLETIASSLHIVNRWAPWNTKCLVRAIAGTKMLKRRGIESTLYLGTAKDEDGQLIAHAWLRSGNFILTGGDEMKKFTVVSKFANER</sequence>
<accession>I8UI79</accession>
<dbReference type="PATRIC" id="fig|1196324.3.peg.626"/>
<keyword evidence="4" id="KW-1185">Reference proteome</keyword>
<proteinExistence type="predicted"/>
<comment type="caution">
    <text evidence="3">The sequence shown here is derived from an EMBL/GenBank/DDBJ whole genome shotgun (WGS) entry which is preliminary data.</text>
</comment>
<dbReference type="EMBL" id="AKKV01000020">
    <property type="protein sequence ID" value="EIT86523.1"/>
    <property type="molecule type" value="Genomic_DNA"/>
</dbReference>
<gene>
    <name evidence="3" type="ORF">A374_03094</name>
</gene>
<dbReference type="RefSeq" id="WP_007200718.1">
    <property type="nucleotide sequence ID" value="NZ_AKKV01000020.1"/>
</dbReference>
<name>I8UI79_9BACL</name>
<dbReference type="Pfam" id="PF13471">
    <property type="entry name" value="Transglut_core3"/>
    <property type="match status" value="1"/>
</dbReference>
<dbReference type="STRING" id="1196324.A374_03094"/>
<keyword evidence="1" id="KW-1133">Transmembrane helix</keyword>
<evidence type="ECO:0000313" key="3">
    <source>
        <dbReference type="EMBL" id="EIT86523.1"/>
    </source>
</evidence>
<dbReference type="NCBIfam" id="NF033537">
    <property type="entry name" value="lasso_biosyn_B2"/>
    <property type="match status" value="1"/>
</dbReference>
<dbReference type="InterPro" id="IPR053521">
    <property type="entry name" value="McjB-like"/>
</dbReference>
<feature type="domain" description="Microcin J25-processing protein McjB C-terminal" evidence="2">
    <location>
        <begin position="29"/>
        <end position="139"/>
    </location>
</feature>
<evidence type="ECO:0000313" key="4">
    <source>
        <dbReference type="Proteomes" id="UP000004080"/>
    </source>
</evidence>
<dbReference type="eggNOG" id="ENOG5032RA8">
    <property type="taxonomic scope" value="Bacteria"/>
</dbReference>
<keyword evidence="1" id="KW-0812">Transmembrane</keyword>